<feature type="transmembrane region" description="Helical" evidence="3">
    <location>
        <begin position="32"/>
        <end position="54"/>
    </location>
</feature>
<dbReference type="SMART" id="SM00267">
    <property type="entry name" value="GGDEF"/>
    <property type="match status" value="1"/>
</dbReference>
<evidence type="ECO:0000313" key="6">
    <source>
        <dbReference type="Proteomes" id="UP000264002"/>
    </source>
</evidence>
<feature type="transmembrane region" description="Helical" evidence="3">
    <location>
        <begin position="94"/>
        <end position="121"/>
    </location>
</feature>
<dbReference type="GO" id="GO:0043709">
    <property type="term" value="P:cell adhesion involved in single-species biofilm formation"/>
    <property type="evidence" value="ECO:0007669"/>
    <property type="project" value="TreeGrafter"/>
</dbReference>
<evidence type="ECO:0000256" key="1">
    <source>
        <dbReference type="ARBA" id="ARBA00012528"/>
    </source>
</evidence>
<evidence type="ECO:0000259" key="4">
    <source>
        <dbReference type="PROSITE" id="PS50887"/>
    </source>
</evidence>
<dbReference type="CDD" id="cd01949">
    <property type="entry name" value="GGDEF"/>
    <property type="match status" value="1"/>
</dbReference>
<dbReference type="Gene3D" id="3.30.70.270">
    <property type="match status" value="1"/>
</dbReference>
<keyword evidence="6" id="KW-1185">Reference proteome</keyword>
<evidence type="ECO:0000256" key="2">
    <source>
        <dbReference type="ARBA" id="ARBA00034247"/>
    </source>
</evidence>
<gene>
    <name evidence="5" type="ORF">DYP60_05795</name>
</gene>
<accession>A0A372MH66</accession>
<evidence type="ECO:0000256" key="3">
    <source>
        <dbReference type="SAM" id="Phobius"/>
    </source>
</evidence>
<dbReference type="InterPro" id="IPR050469">
    <property type="entry name" value="Diguanylate_Cyclase"/>
</dbReference>
<comment type="caution">
    <text evidence="5">The sequence shown here is derived from an EMBL/GenBank/DDBJ whole genome shotgun (WGS) entry which is preliminary data.</text>
</comment>
<dbReference type="AlphaFoldDB" id="A0A372MH66"/>
<feature type="transmembrane region" description="Helical" evidence="3">
    <location>
        <begin position="168"/>
        <end position="188"/>
    </location>
</feature>
<reference evidence="6" key="1">
    <citation type="submission" date="2018-08" db="EMBL/GenBank/DDBJ databases">
        <authorList>
            <person name="Grouzdev D.S."/>
            <person name="Krutkina M.S."/>
        </authorList>
    </citation>
    <scope>NUCLEOTIDE SEQUENCE [LARGE SCALE GENOMIC DNA]</scope>
    <source>
        <strain evidence="6">4-11</strain>
    </source>
</reference>
<dbReference type="PANTHER" id="PTHR45138:SF9">
    <property type="entry name" value="DIGUANYLATE CYCLASE DGCM-RELATED"/>
    <property type="match status" value="1"/>
</dbReference>
<dbReference type="PROSITE" id="PS50887">
    <property type="entry name" value="GGDEF"/>
    <property type="match status" value="1"/>
</dbReference>
<feature type="domain" description="GGDEF" evidence="4">
    <location>
        <begin position="271"/>
        <end position="399"/>
    </location>
</feature>
<dbReference type="EC" id="2.7.7.65" evidence="1"/>
<feature type="transmembrane region" description="Helical" evidence="3">
    <location>
        <begin position="200"/>
        <end position="218"/>
    </location>
</feature>
<dbReference type="InterPro" id="IPR029787">
    <property type="entry name" value="Nucleotide_cyclase"/>
</dbReference>
<dbReference type="GO" id="GO:0005886">
    <property type="term" value="C:plasma membrane"/>
    <property type="evidence" value="ECO:0007669"/>
    <property type="project" value="TreeGrafter"/>
</dbReference>
<dbReference type="EMBL" id="QUWK01000005">
    <property type="protein sequence ID" value="RFU95137.1"/>
    <property type="molecule type" value="Genomic_DNA"/>
</dbReference>
<dbReference type="InterPro" id="IPR000160">
    <property type="entry name" value="GGDEF_dom"/>
</dbReference>
<comment type="catalytic activity">
    <reaction evidence="2">
        <text>2 GTP = 3',3'-c-di-GMP + 2 diphosphate</text>
        <dbReference type="Rhea" id="RHEA:24898"/>
        <dbReference type="ChEBI" id="CHEBI:33019"/>
        <dbReference type="ChEBI" id="CHEBI:37565"/>
        <dbReference type="ChEBI" id="CHEBI:58805"/>
        <dbReference type="EC" id="2.7.7.65"/>
    </reaction>
</comment>
<keyword evidence="3" id="KW-1133">Transmembrane helix</keyword>
<dbReference type="InterPro" id="IPR043128">
    <property type="entry name" value="Rev_trsase/Diguanyl_cyclase"/>
</dbReference>
<keyword evidence="3" id="KW-0472">Membrane</keyword>
<sequence>MSALFFVFLLLSVGKFFSYVYHLREGCSKEQFVNPLIIIDIFSMVPLCFTIYLAKRHLSGSKQNRYYILASYITLVLLAVEVLGYSMAGRTTAFAFVAHLLANALYFILIPAVALIILWYLGYSEYGTMVKGILFIPLGLNTLLTILSIQNGWFFSVNTSNEYIRGPFFYLTTGVSYFYYVLILMQLFKMRHVTISPSKLLVVLVYCLPIIATIFQYFYLEDSYITGSIAVTLLLYYLIEQEAKFDFDLPTQARNRIAFERMLASSQQRGQDLAFILFDMNNLKRINDTWGHQEGDYLLSTLADLLNKAFSPEGNVFRIGGDEFCVLLPRAKKSKMRPKMEHFEMLLLETNTKLAHPLDVAWGYAVASNDEGISYDDAFTLADKAMYRHKRLLKESSLF</sequence>
<feature type="transmembrane region" description="Helical" evidence="3">
    <location>
        <begin position="133"/>
        <end position="156"/>
    </location>
</feature>
<evidence type="ECO:0000313" key="5">
    <source>
        <dbReference type="EMBL" id="RFU95137.1"/>
    </source>
</evidence>
<name>A0A372MH66_9SPIR</name>
<dbReference type="GO" id="GO:1902201">
    <property type="term" value="P:negative regulation of bacterial-type flagellum-dependent cell motility"/>
    <property type="evidence" value="ECO:0007669"/>
    <property type="project" value="TreeGrafter"/>
</dbReference>
<dbReference type="SUPFAM" id="SSF55073">
    <property type="entry name" value="Nucleotide cyclase"/>
    <property type="match status" value="1"/>
</dbReference>
<dbReference type="Pfam" id="PF00990">
    <property type="entry name" value="GGDEF"/>
    <property type="match status" value="1"/>
</dbReference>
<dbReference type="Proteomes" id="UP000264002">
    <property type="component" value="Unassembled WGS sequence"/>
</dbReference>
<reference evidence="5 6" key="2">
    <citation type="submission" date="2018-09" db="EMBL/GenBank/DDBJ databases">
        <title>Genome of Sphaerochaeta halotolerans strain 4-11.</title>
        <authorList>
            <person name="Nazina T.N."/>
            <person name="Sokolova D.S."/>
        </authorList>
    </citation>
    <scope>NUCLEOTIDE SEQUENCE [LARGE SCALE GENOMIC DNA]</scope>
    <source>
        <strain evidence="5 6">4-11</strain>
    </source>
</reference>
<protein>
    <recommendedName>
        <fullName evidence="1">diguanylate cyclase</fullName>
        <ecNumber evidence="1">2.7.7.65</ecNumber>
    </recommendedName>
</protein>
<keyword evidence="3" id="KW-0812">Transmembrane</keyword>
<dbReference type="GO" id="GO:0052621">
    <property type="term" value="F:diguanylate cyclase activity"/>
    <property type="evidence" value="ECO:0007669"/>
    <property type="project" value="UniProtKB-EC"/>
</dbReference>
<proteinExistence type="predicted"/>
<feature type="transmembrane region" description="Helical" evidence="3">
    <location>
        <begin position="66"/>
        <end position="88"/>
    </location>
</feature>
<dbReference type="NCBIfam" id="TIGR00254">
    <property type="entry name" value="GGDEF"/>
    <property type="match status" value="1"/>
</dbReference>
<organism evidence="5 6">
    <name type="scientific">Sphaerochaeta halotolerans</name>
    <dbReference type="NCBI Taxonomy" id="2293840"/>
    <lineage>
        <taxon>Bacteria</taxon>
        <taxon>Pseudomonadati</taxon>
        <taxon>Spirochaetota</taxon>
        <taxon>Spirochaetia</taxon>
        <taxon>Spirochaetales</taxon>
        <taxon>Sphaerochaetaceae</taxon>
        <taxon>Sphaerochaeta</taxon>
    </lineage>
</organism>
<dbReference type="PANTHER" id="PTHR45138">
    <property type="entry name" value="REGULATORY COMPONENTS OF SENSORY TRANSDUCTION SYSTEM"/>
    <property type="match status" value="1"/>
</dbReference>